<sequence length="255" mass="29249">MSEAGADWYKWYKAWMAVKHPDIDLAIIQAMGNSVLSGNTHSYGYAFDWDTYRLTHEQQMTVIQTSRRFGASATYVRDSRDSKKFGPHIHSALDAGPGVQDGCHWQIESVKRGMNALTNERPDRYKSLNPARWVTLYEGIQMMKQELEDDLPSAYDVAKSVFNDIPFGPETYGQYISRMQTTVCDIKNKTVDIDLRCQDLERANAALRKEVADLREDLTAFTRGIYDPENPLADSEGYVSVLRWFVSLRDEIRKK</sequence>
<protein>
    <submittedName>
        <fullName evidence="1">BZIP factor protein</fullName>
    </submittedName>
</protein>
<dbReference type="EMBL" id="BK016252">
    <property type="protein sequence ID" value="DAG05175.1"/>
    <property type="molecule type" value="Genomic_DNA"/>
</dbReference>
<proteinExistence type="predicted"/>
<evidence type="ECO:0000313" key="1">
    <source>
        <dbReference type="EMBL" id="DAG05175.1"/>
    </source>
</evidence>
<organism evidence="1">
    <name type="scientific">Siphoviridae sp. ctSXZ3</name>
    <dbReference type="NCBI Taxonomy" id="2825510"/>
    <lineage>
        <taxon>Viruses</taxon>
        <taxon>Duplodnaviria</taxon>
        <taxon>Heunggongvirae</taxon>
        <taxon>Uroviricota</taxon>
        <taxon>Caudoviricetes</taxon>
    </lineage>
</organism>
<accession>A0A8S5VEW5</accession>
<reference evidence="1" key="1">
    <citation type="journal article" date="2021" name="Proc. Natl. Acad. Sci. U.S.A.">
        <title>A Catalog of Tens of Thousands of Viruses from Human Metagenomes Reveals Hidden Associations with Chronic Diseases.</title>
        <authorList>
            <person name="Tisza M.J."/>
            <person name="Buck C.B."/>
        </authorList>
    </citation>
    <scope>NUCLEOTIDE SEQUENCE</scope>
    <source>
        <strain evidence="1">CtSXZ3</strain>
    </source>
</reference>
<name>A0A8S5VEW5_9CAUD</name>